<protein>
    <submittedName>
        <fullName evidence="1">Uncharacterized protein</fullName>
    </submittedName>
</protein>
<dbReference type="PANTHER" id="PTHR12498:SF0">
    <property type="entry name" value="PROTEIN N-TERMINAL ASPARAGINE AMIDOHYDROLASE"/>
    <property type="match status" value="1"/>
</dbReference>
<dbReference type="GO" id="GO:0005634">
    <property type="term" value="C:nucleus"/>
    <property type="evidence" value="ECO:0007669"/>
    <property type="project" value="TreeGrafter"/>
</dbReference>
<dbReference type="EMBL" id="HBGJ01008618">
    <property type="protein sequence ID" value="CAD9247080.1"/>
    <property type="molecule type" value="Transcribed_RNA"/>
</dbReference>
<dbReference type="GO" id="GO:0008418">
    <property type="term" value="F:protein-N-terminal asparagine amidohydrolase activity"/>
    <property type="evidence" value="ECO:0007669"/>
    <property type="project" value="InterPro"/>
</dbReference>
<dbReference type="Pfam" id="PF14736">
    <property type="entry name" value="N_Asn_amidohyd"/>
    <property type="match status" value="2"/>
</dbReference>
<reference evidence="1" key="1">
    <citation type="submission" date="2021-01" db="EMBL/GenBank/DDBJ databases">
        <authorList>
            <person name="Corre E."/>
            <person name="Pelletier E."/>
            <person name="Niang G."/>
            <person name="Scheremetjew M."/>
            <person name="Finn R."/>
            <person name="Kale V."/>
            <person name="Holt S."/>
            <person name="Cochrane G."/>
            <person name="Meng A."/>
            <person name="Brown T."/>
            <person name="Cohen L."/>
        </authorList>
    </citation>
    <scope>NUCLEOTIDE SEQUENCE</scope>
    <source>
        <strain evidence="1">CCMP2877</strain>
    </source>
</reference>
<dbReference type="AlphaFoldDB" id="A0A7S1TVP2"/>
<organism evidence="1">
    <name type="scientific">Phaeomonas parva</name>
    <dbReference type="NCBI Taxonomy" id="124430"/>
    <lineage>
        <taxon>Eukaryota</taxon>
        <taxon>Sar</taxon>
        <taxon>Stramenopiles</taxon>
        <taxon>Ochrophyta</taxon>
        <taxon>Pinguiophyceae</taxon>
        <taxon>Pinguiochrysidales</taxon>
        <taxon>Pinguiochrysidaceae</taxon>
        <taxon>Phaeomonas</taxon>
    </lineage>
</organism>
<gene>
    <name evidence="1" type="ORF">PPAR1163_LOCUS5432</name>
</gene>
<name>A0A7S1TVP2_9STRA</name>
<accession>A0A7S1TVP2</accession>
<dbReference type="GO" id="GO:0006511">
    <property type="term" value="P:ubiquitin-dependent protein catabolic process"/>
    <property type="evidence" value="ECO:0007669"/>
    <property type="project" value="TreeGrafter"/>
</dbReference>
<proteinExistence type="predicted"/>
<dbReference type="InterPro" id="IPR026750">
    <property type="entry name" value="NTAN1"/>
</dbReference>
<evidence type="ECO:0000313" key="1">
    <source>
        <dbReference type="EMBL" id="CAD9247080.1"/>
    </source>
</evidence>
<dbReference type="PANTHER" id="PTHR12498">
    <property type="entry name" value="N-TERMINAL ASPARAGINE AMIDOHYDROLASE"/>
    <property type="match status" value="1"/>
</dbReference>
<sequence length="525" mass="56460">MCGLGGAAGEVAVSTPKCNFAVVVGRVADISGRGEQTNLTAPVSDVRFLVFTGSGNPAGEGNASAAAYADGARDGTAAWAAADNSSAAASFISVASVDGSVSDFLNLGDGLLRERSKRWREQATVEVTPNTCPSALYIAQKEWAVCSRDSPVAHLGSDDATTCHFIYLSSADGSRVGLSHVDSTAVENVEPLLDSLIDELRDETESDYKALPACGRKMSIDYTDCERPDTPEDTLLHCCIVGGYAGKEGDEVSLALLQALAQRDEHIVLHLCCVSIVNSCIWSSIDGKDPASVVRDPRILPANSVVGPAVTGCVWDLKAWQEGIRTVGMPAAPSSPEGWRNAPPRDRANTAMECDDAEVGLDASASAPAEGGASVQLWPIELLPKPASYADDYRGPATQLRGCRCMNSEDWGRCYAEAYDEAQGRTVGRVLVEPFPIPRWPNISQFLRLPDEELLDFMSTSPRLEQERFTVDIRRLMQFVLEYGDGNPERPNQRVFPQERALIFSYPDKYLEQGLGSDQVASSGR</sequence>